<feature type="transmembrane region" description="Helical" evidence="2">
    <location>
        <begin position="267"/>
        <end position="284"/>
    </location>
</feature>
<accession>A0A7N0SWQ9</accession>
<feature type="transmembrane region" description="Helical" evidence="2">
    <location>
        <begin position="207"/>
        <end position="232"/>
    </location>
</feature>
<dbReference type="InterPro" id="IPR002528">
    <property type="entry name" value="MATE_fam"/>
</dbReference>
<organism evidence="3 4">
    <name type="scientific">Kalanchoe fedtschenkoi</name>
    <name type="common">Lavender scallops</name>
    <name type="synonym">South American air plant</name>
    <dbReference type="NCBI Taxonomy" id="63787"/>
    <lineage>
        <taxon>Eukaryota</taxon>
        <taxon>Viridiplantae</taxon>
        <taxon>Streptophyta</taxon>
        <taxon>Embryophyta</taxon>
        <taxon>Tracheophyta</taxon>
        <taxon>Spermatophyta</taxon>
        <taxon>Magnoliopsida</taxon>
        <taxon>eudicotyledons</taxon>
        <taxon>Gunneridae</taxon>
        <taxon>Pentapetalae</taxon>
        <taxon>Saxifragales</taxon>
        <taxon>Crassulaceae</taxon>
        <taxon>Kalanchoe</taxon>
    </lineage>
</organism>
<feature type="transmembrane region" description="Helical" evidence="2">
    <location>
        <begin position="370"/>
        <end position="393"/>
    </location>
</feature>
<feature type="transmembrane region" description="Helical" evidence="2">
    <location>
        <begin position="182"/>
        <end position="201"/>
    </location>
</feature>
<dbReference type="PANTHER" id="PTHR11206">
    <property type="entry name" value="MULTIDRUG RESISTANCE PROTEIN"/>
    <property type="match status" value="1"/>
</dbReference>
<dbReference type="GO" id="GO:0042910">
    <property type="term" value="F:xenobiotic transmembrane transporter activity"/>
    <property type="evidence" value="ECO:0007669"/>
    <property type="project" value="InterPro"/>
</dbReference>
<keyword evidence="2" id="KW-1133">Transmembrane helix</keyword>
<reference evidence="3" key="1">
    <citation type="submission" date="2021-01" db="UniProtKB">
        <authorList>
            <consortium name="EnsemblPlants"/>
        </authorList>
    </citation>
    <scope>IDENTIFICATION</scope>
</reference>
<dbReference type="NCBIfam" id="TIGR00797">
    <property type="entry name" value="matE"/>
    <property type="match status" value="1"/>
</dbReference>
<dbReference type="GO" id="GO:0015297">
    <property type="term" value="F:antiporter activity"/>
    <property type="evidence" value="ECO:0007669"/>
    <property type="project" value="InterPro"/>
</dbReference>
<feature type="transmembrane region" description="Helical" evidence="2">
    <location>
        <begin position="290"/>
        <end position="308"/>
    </location>
</feature>
<dbReference type="Proteomes" id="UP000594263">
    <property type="component" value="Unplaced"/>
</dbReference>
<feature type="transmembrane region" description="Helical" evidence="2">
    <location>
        <begin position="328"/>
        <end position="350"/>
    </location>
</feature>
<feature type="transmembrane region" description="Helical" evidence="2">
    <location>
        <begin position="405"/>
        <end position="423"/>
    </location>
</feature>
<dbReference type="EnsemblPlants" id="Kaladp0010s0120.1.v1.1">
    <property type="protein sequence ID" value="Kaladp0010s0120.1.v1.1"/>
    <property type="gene ID" value="Kaladp0010s0120.v1.1"/>
</dbReference>
<comment type="similarity">
    <text evidence="1 2">Belongs to the multi antimicrobial extrusion (MATE) (TC 2.A.66.1) family.</text>
</comment>
<name>A0A7N0SWQ9_KALFE</name>
<dbReference type="GO" id="GO:0016020">
    <property type="term" value="C:membrane"/>
    <property type="evidence" value="ECO:0007669"/>
    <property type="project" value="InterPro"/>
</dbReference>
<dbReference type="Pfam" id="PF01554">
    <property type="entry name" value="MatE"/>
    <property type="match status" value="2"/>
</dbReference>
<evidence type="ECO:0000313" key="4">
    <source>
        <dbReference type="Proteomes" id="UP000594263"/>
    </source>
</evidence>
<evidence type="ECO:0000256" key="1">
    <source>
        <dbReference type="ARBA" id="ARBA00010199"/>
    </source>
</evidence>
<feature type="transmembrane region" description="Helical" evidence="2">
    <location>
        <begin position="429"/>
        <end position="449"/>
    </location>
</feature>
<keyword evidence="2" id="KW-0472">Membrane</keyword>
<protein>
    <recommendedName>
        <fullName evidence="2">Protein DETOXIFICATION</fullName>
    </recommendedName>
    <alternativeName>
        <fullName evidence="2">Multidrug and toxic compound extrusion protein</fullName>
    </alternativeName>
</protein>
<keyword evidence="2" id="KW-0812">Transmembrane</keyword>
<keyword evidence="4" id="KW-1185">Reference proteome</keyword>
<feature type="transmembrane region" description="Helical" evidence="2">
    <location>
        <begin position="37"/>
        <end position="60"/>
    </location>
</feature>
<proteinExistence type="inferred from homology"/>
<evidence type="ECO:0000256" key="2">
    <source>
        <dbReference type="RuleBase" id="RU004914"/>
    </source>
</evidence>
<dbReference type="Gramene" id="Kaladp0010s0120.1.v1.1">
    <property type="protein sequence ID" value="Kaladp0010s0120.1.v1.1"/>
    <property type="gene ID" value="Kaladp0010s0120.v1.1"/>
</dbReference>
<dbReference type="AlphaFoldDB" id="A0A7N0SWQ9"/>
<feature type="transmembrane region" description="Helical" evidence="2">
    <location>
        <begin position="153"/>
        <end position="170"/>
    </location>
</feature>
<sequence length="471" mass="51554">MESAGGENLSGVDDILSDTSRSYRSRLQAASLTELKLLFNLAAPAALAYLTTFTMAFSTLKLCGHLVDKAAYNWVVNFFQIVTYTCMLGMSRAVETACGQAHGAQKYDVLVTQLQKSIILLTAAGLPFAAIYIVSSPIMSFLEDEFSPRSSRFVYGLIPQIFAYAVYFPVQKFLQAQNIVAPSAYISAAALVLHLILNWVLIVKLHFGLLGASLTLSFSWWLLAIVQFVYILRCKYTWRQLSDFADFGRLGGGLLARSVLDSMATEFFNFVFSVIPFVVAGTFVNGEGTSAVLGIWVYVIWLGLSSALSTRVSNGLGAGRPEAVQFSVAIAALASFTASLLLAALVVLFSSHRNNIFIEGSDAPRVLVELRPFLTFIIVLSSVHPILTGVAVGCGWQLYVTGIDIGCFYLIGMTLGCLLEFYFQYETGLLLGIVVSGLVRNVILSWMVHRADWIQEVNRVRIGVAPWEGQK</sequence>
<evidence type="ECO:0000313" key="3">
    <source>
        <dbReference type="EnsemblPlants" id="Kaladp0010s0120.1.v1.1"/>
    </source>
</evidence>
<feature type="transmembrane region" description="Helical" evidence="2">
    <location>
        <begin position="118"/>
        <end position="141"/>
    </location>
</feature>